<feature type="domain" description="Peptidase S1" evidence="3">
    <location>
        <begin position="9"/>
        <end position="376"/>
    </location>
</feature>
<evidence type="ECO:0000313" key="5">
    <source>
        <dbReference type="Proteomes" id="UP000030665"/>
    </source>
</evidence>
<protein>
    <submittedName>
        <fullName evidence="4">Polyprotein, serine proteases and ovochymase regi ons</fullName>
    </submittedName>
</protein>
<dbReference type="SMART" id="SM00020">
    <property type="entry name" value="Tryp_SPc"/>
    <property type="match status" value="1"/>
</dbReference>
<gene>
    <name evidence="4" type="ORF">TTRE_0000411701</name>
</gene>
<keyword evidence="2" id="KW-0378">Hydrolase</keyword>
<dbReference type="InterPro" id="IPR018114">
    <property type="entry name" value="TRYPSIN_HIS"/>
</dbReference>
<dbReference type="STRING" id="36087.A0A077Z888"/>
<dbReference type="InterPro" id="IPR009003">
    <property type="entry name" value="Peptidase_S1_PA"/>
</dbReference>
<dbReference type="GO" id="GO:0004252">
    <property type="term" value="F:serine-type endopeptidase activity"/>
    <property type="evidence" value="ECO:0007669"/>
    <property type="project" value="InterPro"/>
</dbReference>
<dbReference type="PROSITE" id="PS50240">
    <property type="entry name" value="TRYPSIN_DOM"/>
    <property type="match status" value="1"/>
</dbReference>
<organism evidence="4 5">
    <name type="scientific">Trichuris trichiura</name>
    <name type="common">Whipworm</name>
    <name type="synonym">Trichocephalus trichiurus</name>
    <dbReference type="NCBI Taxonomy" id="36087"/>
    <lineage>
        <taxon>Eukaryota</taxon>
        <taxon>Metazoa</taxon>
        <taxon>Ecdysozoa</taxon>
        <taxon>Nematoda</taxon>
        <taxon>Enoplea</taxon>
        <taxon>Dorylaimia</taxon>
        <taxon>Trichinellida</taxon>
        <taxon>Trichuridae</taxon>
        <taxon>Trichuris</taxon>
    </lineage>
</organism>
<dbReference type="InterPro" id="IPR043504">
    <property type="entry name" value="Peptidase_S1_PA_chymotrypsin"/>
</dbReference>
<accession>A0A077Z888</accession>
<keyword evidence="2" id="KW-0720">Serine protease</keyword>
<sequence>MKDLTQNRISNGIEARIHSHPWQALVHILRPKSSTLCGGALVHYKQANASDLILTAAHCLVDWERYRKQKTSWEKMRRLLGRLFKRYDRAPLVKATNVTVYLGLHDFTRPNVMSEKIRVAALEAGRFDNSTVTDDIALIKLEEKVLYNVAVQGICLPAENEGLPAPENPCLVAGWGLLRNGRTGTKLQQFQTYIIADKVNNPYFNENRMICSAMKELSVVKIEVADYNTTSHAQDIALLKLNREIVYDDFIQGICLPDENEELLGSESICVVTGWGRLANGRNPAALQELQVNIINGEVKSPFFQKRHMVCTGHDEIDTGARKGDSGGPLACLKNDTFVLYGVVSFGFVEDCSGLRERQAFTKVSFYLPWIRGTIAKLTPKNENYRTQSRSTAQ</sequence>
<dbReference type="PROSITE" id="PS00134">
    <property type="entry name" value="TRYPSIN_HIS"/>
    <property type="match status" value="1"/>
</dbReference>
<evidence type="ECO:0000256" key="1">
    <source>
        <dbReference type="ARBA" id="ARBA00023157"/>
    </source>
</evidence>
<keyword evidence="5" id="KW-1185">Reference proteome</keyword>
<name>A0A077Z888_TRITR</name>
<dbReference type="InterPro" id="IPR001254">
    <property type="entry name" value="Trypsin_dom"/>
</dbReference>
<dbReference type="PANTHER" id="PTHR24252">
    <property type="entry name" value="ACROSIN-RELATED"/>
    <property type="match status" value="1"/>
</dbReference>
<dbReference type="GO" id="GO:0006508">
    <property type="term" value="P:proteolysis"/>
    <property type="evidence" value="ECO:0007669"/>
    <property type="project" value="UniProtKB-KW"/>
</dbReference>
<evidence type="ECO:0000313" key="4">
    <source>
        <dbReference type="EMBL" id="CDW55843.1"/>
    </source>
</evidence>
<dbReference type="InterPro" id="IPR033116">
    <property type="entry name" value="TRYPSIN_SER"/>
</dbReference>
<dbReference type="CDD" id="cd00190">
    <property type="entry name" value="Tryp_SPc"/>
    <property type="match status" value="1"/>
</dbReference>
<dbReference type="PROSITE" id="PS00135">
    <property type="entry name" value="TRYPSIN_SER"/>
    <property type="match status" value="1"/>
</dbReference>
<dbReference type="PANTHER" id="PTHR24252:SF18">
    <property type="entry name" value="OVOCHYMASE 1"/>
    <property type="match status" value="1"/>
</dbReference>
<reference evidence="4" key="1">
    <citation type="submission" date="2014-01" db="EMBL/GenBank/DDBJ databases">
        <authorList>
            <person name="Aslett M."/>
        </authorList>
    </citation>
    <scope>NUCLEOTIDE SEQUENCE</scope>
</reference>
<dbReference type="Gene3D" id="2.40.10.10">
    <property type="entry name" value="Trypsin-like serine proteases"/>
    <property type="match status" value="2"/>
</dbReference>
<reference evidence="4" key="2">
    <citation type="submission" date="2014-03" db="EMBL/GenBank/DDBJ databases">
        <title>The whipworm genome and dual-species transcriptomics of an intimate host-pathogen interaction.</title>
        <authorList>
            <person name="Foth B.J."/>
            <person name="Tsai I.J."/>
            <person name="Reid A.J."/>
            <person name="Bancroft A.J."/>
            <person name="Nichol S."/>
            <person name="Tracey A."/>
            <person name="Holroyd N."/>
            <person name="Cotton J.A."/>
            <person name="Stanley E.J."/>
            <person name="Zarowiecki M."/>
            <person name="Liu J.Z."/>
            <person name="Huckvale T."/>
            <person name="Cooper P.J."/>
            <person name="Grencis R.K."/>
            <person name="Berriman M."/>
        </authorList>
    </citation>
    <scope>NUCLEOTIDE SEQUENCE [LARGE SCALE GENOMIC DNA]</scope>
</reference>
<dbReference type="Pfam" id="PF00089">
    <property type="entry name" value="Trypsin"/>
    <property type="match status" value="3"/>
</dbReference>
<dbReference type="Proteomes" id="UP000030665">
    <property type="component" value="Unassembled WGS sequence"/>
</dbReference>
<dbReference type="SUPFAM" id="SSF50494">
    <property type="entry name" value="Trypsin-like serine proteases"/>
    <property type="match status" value="2"/>
</dbReference>
<dbReference type="EMBL" id="HG805985">
    <property type="protein sequence ID" value="CDW55843.1"/>
    <property type="molecule type" value="Genomic_DNA"/>
</dbReference>
<proteinExistence type="predicted"/>
<dbReference type="OrthoDB" id="5917232at2759"/>
<dbReference type="AlphaFoldDB" id="A0A077Z888"/>
<keyword evidence="1" id="KW-1015">Disulfide bond</keyword>
<evidence type="ECO:0000259" key="3">
    <source>
        <dbReference type="PROSITE" id="PS50240"/>
    </source>
</evidence>
<evidence type="ECO:0000256" key="2">
    <source>
        <dbReference type="RuleBase" id="RU363034"/>
    </source>
</evidence>
<keyword evidence="2 4" id="KW-0645">Protease</keyword>